<dbReference type="EMBL" id="JFBM01000037">
    <property type="protein sequence ID" value="KFU76959.1"/>
    <property type="molecule type" value="Genomic_DNA"/>
</dbReference>
<evidence type="ECO:0008006" key="4">
    <source>
        <dbReference type="Google" id="ProtNLM"/>
    </source>
</evidence>
<protein>
    <recommendedName>
        <fullName evidence="4">ATPase</fullName>
    </recommendedName>
</protein>
<keyword evidence="3" id="KW-1185">Reference proteome</keyword>
<feature type="compositionally biased region" description="Basic and acidic residues" evidence="1">
    <location>
        <begin position="522"/>
        <end position="534"/>
    </location>
</feature>
<organism evidence="2 3">
    <name type="scientific">Amycolatopsis lurida NRRL 2430</name>
    <dbReference type="NCBI Taxonomy" id="1460371"/>
    <lineage>
        <taxon>Bacteria</taxon>
        <taxon>Bacillati</taxon>
        <taxon>Actinomycetota</taxon>
        <taxon>Actinomycetes</taxon>
        <taxon>Pseudonocardiales</taxon>
        <taxon>Pseudonocardiaceae</taxon>
        <taxon>Amycolatopsis</taxon>
    </lineage>
</organism>
<accession>A0A2P2FJR5</accession>
<feature type="region of interest" description="Disordered" evidence="1">
    <location>
        <begin position="482"/>
        <end position="546"/>
    </location>
</feature>
<name>A0A2P2FJR5_AMYLU</name>
<comment type="caution">
    <text evidence="2">The sequence shown here is derived from an EMBL/GenBank/DDBJ whole genome shotgun (WGS) entry which is preliminary data.</text>
</comment>
<evidence type="ECO:0000313" key="2">
    <source>
        <dbReference type="EMBL" id="KFU76959.1"/>
    </source>
</evidence>
<evidence type="ECO:0000256" key="1">
    <source>
        <dbReference type="SAM" id="MobiDB-lite"/>
    </source>
</evidence>
<reference evidence="2 3" key="1">
    <citation type="journal article" date="2014" name="Genome Announc.">
        <title>Draft Genome Sequence of Amycolatopsis lurida NRRL 2430, Producer of the Glycopeptide Family Antibiotic Ristocetin.</title>
        <authorList>
            <person name="Kwun M.J."/>
            <person name="Hong H.J."/>
        </authorList>
    </citation>
    <scope>NUCLEOTIDE SEQUENCE [LARGE SCALE GENOMIC DNA]</scope>
    <source>
        <strain evidence="2 3">NRRL 2430</strain>
    </source>
</reference>
<evidence type="ECO:0000313" key="3">
    <source>
        <dbReference type="Proteomes" id="UP000256220"/>
    </source>
</evidence>
<gene>
    <name evidence="2" type="ORF">BB31_33165</name>
</gene>
<dbReference type="AlphaFoldDB" id="A0A2P2FJR5"/>
<dbReference type="Proteomes" id="UP000256220">
    <property type="component" value="Unassembled WGS sequence"/>
</dbReference>
<sequence length="663" mass="72343">MTDVSWSSQQYPPEGASAAEGIRNQLGRPELDLLTILVRESAQNSWDARLGANTVSYRIDLETLGPARAPVWRELLTRGAPTKEQLPLRSSLSNAAIRILTVSDRGTGGLGGPTRADSAVVENHDFVSFIRNIGEPRDTDLGGGTYGFGKGIFYLMANSGTVLIHTRCRIEDGYETRLIGCALWKSYVVGEGEAGRRHTGRHWWGDRTADLVEPIRGEAAEDLARKLGLRPFAADETGTSVVILDPDLDEREPLEAATYLANAILWNLWPKMLSEGDAQAPMTFSVYCEGAEVPVPDPRETRPLDLFVSAYETMKSPSGMDIESRRPTRLLGRLGVEKRFMLPVEPDSAGTALGIGTTLHHICLMRTAELVVCYHAGPKPPAEQVSYAGVFRVDQELDSVFADAEPPTHDAWRWQSLEGLSRTFVKQTFTKLKEKMDALVGVNDGVRGGSAEVPLGAASRTFASLVAGAWGIGGATDYSRVARRGKTHTSPAPPAPEPTDSEVWGPTDASTPFATATPPLHAPREQSYESRDTGPDSYPPLPPAEPFPKRRRLRLVYLDEPYFDVRHGHVVLIQAFRAPEPGPQRVRARLAVALSGAVGRETDPPKNASQPEFFGWEDESGALNRNVDNMIEGGDQVWRLIVLPAPDTMTEINLVVDSGDGSR</sequence>
<dbReference type="RefSeq" id="WP_091598132.1">
    <property type="nucleotide sequence ID" value="NZ_JFBM01000037.1"/>
</dbReference>
<feature type="compositionally biased region" description="Pro residues" evidence="1">
    <location>
        <begin position="537"/>
        <end position="546"/>
    </location>
</feature>
<proteinExistence type="predicted"/>